<dbReference type="InterPro" id="IPR011009">
    <property type="entry name" value="Kinase-like_dom_sf"/>
</dbReference>
<keyword evidence="3" id="KW-1185">Reference proteome</keyword>
<dbReference type="STRING" id="1348624.GCA_001591545_01935"/>
<dbReference type="Proteomes" id="UP000249134">
    <property type="component" value="Chromosome 1"/>
</dbReference>
<dbReference type="Gene3D" id="3.90.1200.10">
    <property type="match status" value="1"/>
</dbReference>
<organism evidence="2 3">
    <name type="scientific">Lederbergia lenta</name>
    <name type="common">Bacillus lentus</name>
    <dbReference type="NCBI Taxonomy" id="1467"/>
    <lineage>
        <taxon>Bacteria</taxon>
        <taxon>Bacillati</taxon>
        <taxon>Bacillota</taxon>
        <taxon>Bacilli</taxon>
        <taxon>Bacillales</taxon>
        <taxon>Bacillaceae</taxon>
        <taxon>Lederbergia</taxon>
    </lineage>
</organism>
<dbReference type="SUPFAM" id="SSF56112">
    <property type="entry name" value="Protein kinase-like (PK-like)"/>
    <property type="match status" value="1"/>
</dbReference>
<evidence type="ECO:0000259" key="1">
    <source>
        <dbReference type="Pfam" id="PF01636"/>
    </source>
</evidence>
<dbReference type="KEGG" id="blen:NCTC4824_02887"/>
<dbReference type="AlphaFoldDB" id="A0A2X4W923"/>
<dbReference type="Pfam" id="PF01636">
    <property type="entry name" value="APH"/>
    <property type="match status" value="1"/>
</dbReference>
<dbReference type="RefSeq" id="WP_066140297.1">
    <property type="nucleotide sequence ID" value="NZ_CBCSGM010000001.1"/>
</dbReference>
<keyword evidence="2" id="KW-0808">Transferase</keyword>
<dbReference type="GO" id="GO:0016740">
    <property type="term" value="F:transferase activity"/>
    <property type="evidence" value="ECO:0007669"/>
    <property type="project" value="UniProtKB-KW"/>
</dbReference>
<feature type="domain" description="Aminoglycoside phosphotransferase" evidence="1">
    <location>
        <begin position="24"/>
        <end position="212"/>
    </location>
</feature>
<evidence type="ECO:0000313" key="2">
    <source>
        <dbReference type="EMBL" id="SQI60706.1"/>
    </source>
</evidence>
<accession>A0A2X4W923</accession>
<sequence>MRSINEWIWNINNLNLLPFKIMEWEELKGGTSSSVWKLLGDNHHQYVLKNNDCDTIKAESHYLFTYQSVEILPKVVYVDISNNYYIYTYLSGEVKTGISNKKIFLKELVSKLISHYTPTNNDDWGWIQDLSINWHQYLVGEINAAREIIGARLTDKDYELVKSLAQKENRRNGKPYLLHGDCGVHNFLQKDNRLVAVIDPMPLAGPLIYELVFAFCSSPEQLTMEVIFEVAKELPNFQNDKKQLVEEVIIGLYIRMLRCIYHHPQDLPAYLNAWNYWTTLRNY</sequence>
<reference evidence="2 3" key="1">
    <citation type="submission" date="2018-06" db="EMBL/GenBank/DDBJ databases">
        <authorList>
            <consortium name="Pathogen Informatics"/>
            <person name="Doyle S."/>
        </authorList>
    </citation>
    <scope>NUCLEOTIDE SEQUENCE [LARGE SCALE GENOMIC DNA]</scope>
    <source>
        <strain evidence="2 3">NCTC4824</strain>
    </source>
</reference>
<name>A0A2X4W923_LEDLE</name>
<protein>
    <submittedName>
        <fullName evidence="2">Aminoglycoside phosphotransferase</fullName>
    </submittedName>
</protein>
<evidence type="ECO:0000313" key="3">
    <source>
        <dbReference type="Proteomes" id="UP000249134"/>
    </source>
</evidence>
<dbReference type="EMBL" id="LS483476">
    <property type="protein sequence ID" value="SQI60706.1"/>
    <property type="molecule type" value="Genomic_DNA"/>
</dbReference>
<dbReference type="InterPro" id="IPR002575">
    <property type="entry name" value="Aminoglycoside_PTrfase"/>
</dbReference>
<gene>
    <name evidence="2" type="ORF">NCTC4824_02887</name>
</gene>
<proteinExistence type="predicted"/>